<dbReference type="GO" id="GO:0000271">
    <property type="term" value="P:polysaccharide biosynthetic process"/>
    <property type="evidence" value="ECO:0007669"/>
    <property type="project" value="TreeGrafter"/>
</dbReference>
<dbReference type="InterPro" id="IPR011051">
    <property type="entry name" value="RmlC_Cupin_sf"/>
</dbReference>
<dbReference type="Proteomes" id="UP000053091">
    <property type="component" value="Unassembled WGS sequence"/>
</dbReference>
<dbReference type="EMBL" id="DF968183">
    <property type="protein sequence ID" value="GAP44819.1"/>
    <property type="molecule type" value="Genomic_DNA"/>
</dbReference>
<evidence type="ECO:0000313" key="8">
    <source>
        <dbReference type="EMBL" id="GAP44819.1"/>
    </source>
</evidence>
<dbReference type="RefSeq" id="WP_062044689.1">
    <property type="nucleotide sequence ID" value="NZ_DF968183.1"/>
</dbReference>
<comment type="function">
    <text evidence="2 7">Catalyzes the epimerization of the C3' and C5'positions of dTDP-6-deoxy-D-xylo-4-hexulose, forming dTDP-6-deoxy-L-lyxo-4-hexulose.</text>
</comment>
<dbReference type="GO" id="GO:0019305">
    <property type="term" value="P:dTDP-rhamnose biosynthetic process"/>
    <property type="evidence" value="ECO:0007669"/>
    <property type="project" value="UniProtKB-UniRule"/>
</dbReference>
<dbReference type="CDD" id="cd00438">
    <property type="entry name" value="cupin_RmlC"/>
    <property type="match status" value="1"/>
</dbReference>
<feature type="site" description="Participates in a stacking interaction with the thymidine ring of dTDP-4-oxo-6-deoxyglucose" evidence="6">
    <location>
        <position position="137"/>
    </location>
</feature>
<dbReference type="PATRIC" id="fig|1678841.3.peg.3362"/>
<dbReference type="STRING" id="1678841.TBC1_12630"/>
<comment type="subunit">
    <text evidence="7">Homodimer.</text>
</comment>
<organism evidence="8">
    <name type="scientific">Lentimicrobium saccharophilum</name>
    <dbReference type="NCBI Taxonomy" id="1678841"/>
    <lineage>
        <taxon>Bacteria</taxon>
        <taxon>Pseudomonadati</taxon>
        <taxon>Bacteroidota</taxon>
        <taxon>Bacteroidia</taxon>
        <taxon>Bacteroidales</taxon>
        <taxon>Lentimicrobiaceae</taxon>
        <taxon>Lentimicrobium</taxon>
    </lineage>
</organism>
<comment type="catalytic activity">
    <reaction evidence="1 7">
        <text>dTDP-4-dehydro-6-deoxy-alpha-D-glucose = dTDP-4-dehydro-beta-L-rhamnose</text>
        <dbReference type="Rhea" id="RHEA:16969"/>
        <dbReference type="ChEBI" id="CHEBI:57649"/>
        <dbReference type="ChEBI" id="CHEBI:62830"/>
        <dbReference type="EC" id="5.1.3.13"/>
    </reaction>
</comment>
<dbReference type="SUPFAM" id="SSF51182">
    <property type="entry name" value="RmlC-like cupins"/>
    <property type="match status" value="1"/>
</dbReference>
<dbReference type="PANTHER" id="PTHR21047">
    <property type="entry name" value="DTDP-6-DEOXY-D-GLUCOSE-3,5 EPIMERASE"/>
    <property type="match status" value="1"/>
</dbReference>
<proteinExistence type="inferred from homology"/>
<feature type="active site" description="Proton donor" evidence="5">
    <location>
        <position position="131"/>
    </location>
</feature>
<reference evidence="8" key="1">
    <citation type="journal article" date="2015" name="Genome Announc.">
        <title>Draft Genome Sequence of Bacteroidales Strain TBC1, a Novel Isolate from a Methanogenic Wastewater Treatment System.</title>
        <authorList>
            <person name="Tourlousse D.M."/>
            <person name="Matsuura N."/>
            <person name="Sun L."/>
            <person name="Toyonaga M."/>
            <person name="Kuroda K."/>
            <person name="Ohashi A."/>
            <person name="Cruz R."/>
            <person name="Yamaguchi T."/>
            <person name="Sekiguchi Y."/>
        </authorList>
    </citation>
    <scope>NUCLEOTIDE SEQUENCE [LARGE SCALE GENOMIC DNA]</scope>
    <source>
        <strain evidence="8">TBC1</strain>
    </source>
</reference>
<evidence type="ECO:0000256" key="1">
    <source>
        <dbReference type="ARBA" id="ARBA00001298"/>
    </source>
</evidence>
<evidence type="ECO:0000256" key="4">
    <source>
        <dbReference type="ARBA" id="ARBA00019595"/>
    </source>
</evidence>
<evidence type="ECO:0000256" key="7">
    <source>
        <dbReference type="RuleBase" id="RU364069"/>
    </source>
</evidence>
<dbReference type="Gene3D" id="2.60.120.10">
    <property type="entry name" value="Jelly Rolls"/>
    <property type="match status" value="1"/>
</dbReference>
<dbReference type="GO" id="GO:0008830">
    <property type="term" value="F:dTDP-4-dehydrorhamnose 3,5-epimerase activity"/>
    <property type="evidence" value="ECO:0007669"/>
    <property type="project" value="UniProtKB-UniRule"/>
</dbReference>
<sequence length="180" mass="20356">MEIVKTGIPDVLIIKPRVYNDDRGYFFESYNRSDFTAAGIGADFMQDNESRSMKGVLRGLHFQKPPYAQGKLVRVVSGAVLDVAVDLRRNSPWFGKWVSVELTDQNKWMCWIPAGFAHGFISLEDNTVFIYKCTNVYNAASEGSVRWNDTDLNINWGNIIPVLSPKDQAAPLFRDLGNIF</sequence>
<evidence type="ECO:0000256" key="6">
    <source>
        <dbReference type="PIRSR" id="PIRSR600888-3"/>
    </source>
</evidence>
<comment type="pathway">
    <text evidence="7">Carbohydrate biosynthesis; dTDP-L-rhamnose biosynthesis.</text>
</comment>
<evidence type="ECO:0000256" key="2">
    <source>
        <dbReference type="ARBA" id="ARBA00001997"/>
    </source>
</evidence>
<name>A0A0S7C6P3_9BACT</name>
<dbReference type="Pfam" id="PF00908">
    <property type="entry name" value="dTDP_sugar_isom"/>
    <property type="match status" value="1"/>
</dbReference>
<dbReference type="EC" id="5.1.3.13" evidence="3 7"/>
<keyword evidence="7" id="KW-0413">Isomerase</keyword>
<dbReference type="InterPro" id="IPR014710">
    <property type="entry name" value="RmlC-like_jellyroll"/>
</dbReference>
<gene>
    <name evidence="8" type="ORF">TBC1_12630</name>
</gene>
<dbReference type="UniPathway" id="UPA00124"/>
<feature type="active site" description="Proton acceptor" evidence="5">
    <location>
        <position position="61"/>
    </location>
</feature>
<comment type="similarity">
    <text evidence="7">Belongs to the dTDP-4-dehydrorhamnose 3,5-epimerase family.</text>
</comment>
<dbReference type="NCBIfam" id="TIGR01221">
    <property type="entry name" value="rmlC"/>
    <property type="match status" value="1"/>
</dbReference>
<protein>
    <recommendedName>
        <fullName evidence="4 7">dTDP-4-dehydrorhamnose 3,5-epimerase</fullName>
        <ecNumber evidence="3 7">5.1.3.13</ecNumber>
    </recommendedName>
    <alternativeName>
        <fullName evidence="7">Thymidine diphospho-4-keto-rhamnose 3,5-epimerase</fullName>
    </alternativeName>
</protein>
<accession>A0A0S7C6P3</accession>
<dbReference type="GO" id="GO:0005829">
    <property type="term" value="C:cytosol"/>
    <property type="evidence" value="ECO:0007669"/>
    <property type="project" value="TreeGrafter"/>
</dbReference>
<evidence type="ECO:0000256" key="5">
    <source>
        <dbReference type="PIRSR" id="PIRSR600888-1"/>
    </source>
</evidence>
<dbReference type="InterPro" id="IPR000888">
    <property type="entry name" value="RmlC-like"/>
</dbReference>
<keyword evidence="9" id="KW-1185">Reference proteome</keyword>
<evidence type="ECO:0000256" key="3">
    <source>
        <dbReference type="ARBA" id="ARBA00012098"/>
    </source>
</evidence>
<dbReference type="PANTHER" id="PTHR21047:SF2">
    <property type="entry name" value="THYMIDINE DIPHOSPHO-4-KETO-RHAMNOSE 3,5-EPIMERASE"/>
    <property type="match status" value="1"/>
</dbReference>
<dbReference type="AlphaFoldDB" id="A0A0S7C6P3"/>
<evidence type="ECO:0000313" key="9">
    <source>
        <dbReference type="Proteomes" id="UP000053091"/>
    </source>
</evidence>
<dbReference type="OrthoDB" id="9800680at2"/>